<dbReference type="EMBL" id="JACSIT010000152">
    <property type="protein sequence ID" value="MBC6996426.1"/>
    <property type="molecule type" value="Genomic_DNA"/>
</dbReference>
<sequence>MNQEQKIDLVRGVFSDTDALEVLSHLVTAKLNFHGRRAFRLSERRGEEDKFSERRMEELRDALDQIEAIIQEARINGQQVRINGTLQIELTDEAPQLRGGEVVTAAACY</sequence>
<dbReference type="Proteomes" id="UP000650081">
    <property type="component" value="Unassembled WGS sequence"/>
</dbReference>
<name>A0A923PPD4_9BACT</name>
<evidence type="ECO:0000313" key="2">
    <source>
        <dbReference type="Proteomes" id="UP000650081"/>
    </source>
</evidence>
<comment type="caution">
    <text evidence="1">The sequence shown here is derived from an EMBL/GenBank/DDBJ whole genome shotgun (WGS) entry which is preliminary data.</text>
</comment>
<keyword evidence="2" id="KW-1185">Reference proteome</keyword>
<dbReference type="AlphaFoldDB" id="A0A923PPD4"/>
<dbReference type="RefSeq" id="WP_187468432.1">
    <property type="nucleotide sequence ID" value="NZ_JACSIT010000152.1"/>
</dbReference>
<proteinExistence type="predicted"/>
<protein>
    <submittedName>
        <fullName evidence="1">Uncharacterized protein</fullName>
    </submittedName>
</protein>
<accession>A0A923PPD4</accession>
<reference evidence="1" key="1">
    <citation type="submission" date="2020-08" db="EMBL/GenBank/DDBJ databases">
        <title>Lewinella bacteria from marine environments.</title>
        <authorList>
            <person name="Zhong Y."/>
        </authorList>
    </citation>
    <scope>NUCLEOTIDE SEQUENCE</scope>
    <source>
        <strain evidence="1">KCTC 42187</strain>
    </source>
</reference>
<gene>
    <name evidence="1" type="ORF">H9S92_19800</name>
</gene>
<evidence type="ECO:0000313" key="1">
    <source>
        <dbReference type="EMBL" id="MBC6996426.1"/>
    </source>
</evidence>
<organism evidence="1 2">
    <name type="scientific">Neolewinella lacunae</name>
    <dbReference type="NCBI Taxonomy" id="1517758"/>
    <lineage>
        <taxon>Bacteria</taxon>
        <taxon>Pseudomonadati</taxon>
        <taxon>Bacteroidota</taxon>
        <taxon>Saprospiria</taxon>
        <taxon>Saprospirales</taxon>
        <taxon>Lewinellaceae</taxon>
        <taxon>Neolewinella</taxon>
    </lineage>
</organism>